<comment type="caution">
    <text evidence="3">The sequence shown here is derived from an EMBL/GenBank/DDBJ whole genome shotgun (WGS) entry which is preliminary data.</text>
</comment>
<dbReference type="EMBL" id="JACMSC010000010">
    <property type="protein sequence ID" value="KAG6503232.1"/>
    <property type="molecule type" value="Genomic_DNA"/>
</dbReference>
<dbReference type="PANTHER" id="PTHR12875">
    <property type="entry name" value="GOLGI TO ER TRAFFIC PROTEIN 4 HOMOLOG"/>
    <property type="match status" value="1"/>
</dbReference>
<dbReference type="AlphaFoldDB" id="A0A8J5L2R1"/>
<evidence type="ECO:0000256" key="1">
    <source>
        <dbReference type="ARBA" id="ARBA00005351"/>
    </source>
</evidence>
<evidence type="ECO:0000313" key="4">
    <source>
        <dbReference type="Proteomes" id="UP000734854"/>
    </source>
</evidence>
<feature type="compositionally biased region" description="Basic and acidic residues" evidence="2">
    <location>
        <begin position="101"/>
        <end position="111"/>
    </location>
</feature>
<dbReference type="PANTHER" id="PTHR12875:SF0">
    <property type="entry name" value="GOLGI TO ER TRAFFIC PROTEIN 4 HOMOLOG"/>
    <property type="match status" value="1"/>
</dbReference>
<evidence type="ECO:0000256" key="2">
    <source>
        <dbReference type="SAM" id="MobiDB-lite"/>
    </source>
</evidence>
<accession>A0A8J5L2R1</accession>
<feature type="region of interest" description="Disordered" evidence="2">
    <location>
        <begin position="90"/>
        <end position="135"/>
    </location>
</feature>
<keyword evidence="4" id="KW-1185">Reference proteome</keyword>
<evidence type="ECO:0000313" key="3">
    <source>
        <dbReference type="EMBL" id="KAG6503232.1"/>
    </source>
</evidence>
<dbReference type="Proteomes" id="UP000734854">
    <property type="component" value="Unassembled WGS sequence"/>
</dbReference>
<dbReference type="Gene3D" id="1.25.40.10">
    <property type="entry name" value="Tetratricopeptide repeat domain"/>
    <property type="match status" value="1"/>
</dbReference>
<proteinExistence type="inferred from homology"/>
<dbReference type="InterPro" id="IPR007317">
    <property type="entry name" value="GET4"/>
</dbReference>
<reference evidence="3 4" key="1">
    <citation type="submission" date="2020-08" db="EMBL/GenBank/DDBJ databases">
        <title>Plant Genome Project.</title>
        <authorList>
            <person name="Zhang R.-G."/>
        </authorList>
    </citation>
    <scope>NUCLEOTIDE SEQUENCE [LARGE SCALE GENOMIC DNA]</scope>
    <source>
        <tissue evidence="3">Rhizome</tissue>
    </source>
</reference>
<comment type="similarity">
    <text evidence="1">Belongs to the GET4 family.</text>
</comment>
<dbReference type="Pfam" id="PF04190">
    <property type="entry name" value="GET4"/>
    <property type="match status" value="1"/>
</dbReference>
<dbReference type="GO" id="GO:0045048">
    <property type="term" value="P:protein insertion into ER membrane"/>
    <property type="evidence" value="ECO:0007669"/>
    <property type="project" value="InterPro"/>
</dbReference>
<gene>
    <name evidence="3" type="ORF">ZIOFF_035543</name>
</gene>
<organism evidence="3 4">
    <name type="scientific">Zingiber officinale</name>
    <name type="common">Ginger</name>
    <name type="synonym">Amomum zingiber</name>
    <dbReference type="NCBI Taxonomy" id="94328"/>
    <lineage>
        <taxon>Eukaryota</taxon>
        <taxon>Viridiplantae</taxon>
        <taxon>Streptophyta</taxon>
        <taxon>Embryophyta</taxon>
        <taxon>Tracheophyta</taxon>
        <taxon>Spermatophyta</taxon>
        <taxon>Magnoliopsida</taxon>
        <taxon>Liliopsida</taxon>
        <taxon>Zingiberales</taxon>
        <taxon>Zingiberaceae</taxon>
        <taxon>Zingiber</taxon>
    </lineage>
</organism>
<dbReference type="GO" id="GO:0005829">
    <property type="term" value="C:cytosol"/>
    <property type="evidence" value="ECO:0007669"/>
    <property type="project" value="TreeGrafter"/>
</dbReference>
<dbReference type="InterPro" id="IPR011990">
    <property type="entry name" value="TPR-like_helical_dom_sf"/>
</dbReference>
<protein>
    <submittedName>
        <fullName evidence="3">Uncharacterized protein</fullName>
    </submittedName>
</protein>
<sequence length="458" mass="51444">MEVEHIGGEATLTRAREDYRISDRDGLRQRRAFDEEDAPPVDVGLDAHREEKSIVTQCYNVGNTLNCCIVPLKKKMNNAVFRFRFEEEDTPSSTVGVGSDVLREDKSHGSDAHNSQRGKRQTEAEPPFLNRGNLQLNSGKGDPFLPVELRAPTSFVPVRTGERGLESCREYTAAEKYSQALDILQSGALVQLKHGQAAATAASYSVLNGIPTAVVADLIMVLTSSNLDYVRTIYKAFPRIPIPQDLEGDDDDEMHKLSEALAAARILIDPFKDALVWKFPPKISPKPLGQIIQVQCITADIMVKKMAIHRGGRHSAWDFLSEKMKWEWHGAWESCRYEQLEWSIEFRAPQNGSPQLHDMLAEYLYSESPEMDMAKVSSHFVRGEDSTKFASVLVNFMGKCYPGEDDVAIARGVLLYLSQGNLKEANNLVDNVKLQLNEKQLELPKTDLIQFIEYLLQT</sequence>
<name>A0A8J5L2R1_ZINOF</name>